<organism evidence="1 2">
    <name type="scientific">Staphylococcus cohnii subsp. cohnii</name>
    <dbReference type="NCBI Taxonomy" id="74704"/>
    <lineage>
        <taxon>Bacteria</taxon>
        <taxon>Bacillati</taxon>
        <taxon>Bacillota</taxon>
        <taxon>Bacilli</taxon>
        <taxon>Bacillales</taxon>
        <taxon>Staphylococcaceae</taxon>
        <taxon>Staphylococcus</taxon>
        <taxon>Staphylococcus cohnii species complex</taxon>
    </lineage>
</organism>
<proteinExistence type="predicted"/>
<comment type="caution">
    <text evidence="1">The sequence shown here is derived from an EMBL/GenBank/DDBJ whole genome shotgun (WGS) entry which is preliminary data.</text>
</comment>
<evidence type="ECO:0000313" key="1">
    <source>
        <dbReference type="EMBL" id="KKI63228.1"/>
    </source>
</evidence>
<dbReference type="PANTHER" id="PTHR38663">
    <property type="match status" value="1"/>
</dbReference>
<dbReference type="SUPFAM" id="SSF51905">
    <property type="entry name" value="FAD/NAD(P)-binding domain"/>
    <property type="match status" value="1"/>
</dbReference>
<name>A0A0M2P001_STACC</name>
<dbReference type="AlphaFoldDB" id="A0A0M2P001"/>
<sequence length="381" mass="43501">MSTWTIIGGGIQAVTIAIKLKSIGIKDHELTIIDPHHSLCEQFEDYTQRIQMPYLRSPCVHHIHPNPFHLNQFAKCYQYINASYGPYKRPNRALFIDHIHHLLHKFNLNKNHIVGFANKISFNQKQWHVQLSQHNWITSDYLVIATGCNHVPYIPHNFKHTPDVYHIFDSQLNLHKQTSHVVGSGISAAHVTLKLLQHQPQSVIHLWTNKIIDVHDFDADPGWLGPKKMSNFSALTDSKTKLKIIQKERHKGSMPKELALRLKKHMKQGKLIMHINELKDIHHHHICTEQYCMFYDSVVLATGFEDTLMQQPIIKQLVKNFNAPVSDAGLPSISSHLEWLPNLFVTGGLADLELGPFARNIMGGREAAAKIATAVLSKKTY</sequence>
<gene>
    <name evidence="1" type="ORF">UF66_1084</name>
</gene>
<dbReference type="InterPro" id="IPR036188">
    <property type="entry name" value="FAD/NAD-bd_sf"/>
</dbReference>
<evidence type="ECO:0000313" key="2">
    <source>
        <dbReference type="Proteomes" id="UP000034455"/>
    </source>
</evidence>
<dbReference type="EMBL" id="LAKJ01000018">
    <property type="protein sequence ID" value="KKI63228.1"/>
    <property type="molecule type" value="Genomic_DNA"/>
</dbReference>
<dbReference type="RefSeq" id="WP_019469666.1">
    <property type="nucleotide sequence ID" value="NZ_LAKJ01000018.1"/>
</dbReference>
<dbReference type="Proteomes" id="UP000034455">
    <property type="component" value="Unassembled WGS sequence"/>
</dbReference>
<dbReference type="Pfam" id="PF13738">
    <property type="entry name" value="Pyr_redox_3"/>
    <property type="match status" value="1"/>
</dbReference>
<reference evidence="1 2" key="1">
    <citation type="submission" date="2015-03" db="EMBL/GenBank/DDBJ databases">
        <title>Genome Assembly of Staphylococcus cohnii subsp. cohnii strain G22B2.</title>
        <authorList>
            <person name="Nair G."/>
            <person name="Kaur G."/>
            <person name="Khatri I."/>
            <person name="Singh N.K."/>
            <person name="Sathyabama S."/>
            <person name="Maurya S.K."/>
            <person name="Subramanian S."/>
            <person name="Agrewala J.N."/>
            <person name="Mayilraj S."/>
        </authorList>
    </citation>
    <scope>NUCLEOTIDE SEQUENCE [LARGE SCALE GENOMIC DNA]</scope>
    <source>
        <strain evidence="1 2">G22B2</strain>
    </source>
</reference>
<protein>
    <recommendedName>
        <fullName evidence="3">Pyridine nucleotide-disulfide oxidoreductase</fullName>
    </recommendedName>
</protein>
<evidence type="ECO:0008006" key="3">
    <source>
        <dbReference type="Google" id="ProtNLM"/>
    </source>
</evidence>
<dbReference type="PANTHER" id="PTHR38663:SF1">
    <property type="entry name" value="L-ORNITHINE N(5)-MONOOXYGENASE"/>
    <property type="match status" value="1"/>
</dbReference>
<dbReference type="Gene3D" id="3.50.50.60">
    <property type="entry name" value="FAD/NAD(P)-binding domain"/>
    <property type="match status" value="1"/>
</dbReference>
<accession>A0A0M2P001</accession>
<dbReference type="PATRIC" id="fig|74704.6.peg.1114"/>